<reference evidence="2" key="2">
    <citation type="submission" date="2017-10" db="EMBL/GenBank/DDBJ databases">
        <title>Ladona fulva Genome sequencing and assembly.</title>
        <authorList>
            <person name="Murali S."/>
            <person name="Richards S."/>
            <person name="Bandaranaike D."/>
            <person name="Bellair M."/>
            <person name="Blankenburg K."/>
            <person name="Chao H."/>
            <person name="Dinh H."/>
            <person name="Doddapaneni H."/>
            <person name="Dugan-Rocha S."/>
            <person name="Elkadiri S."/>
            <person name="Gnanaolivu R."/>
            <person name="Hernandez B."/>
            <person name="Skinner E."/>
            <person name="Javaid M."/>
            <person name="Lee S."/>
            <person name="Li M."/>
            <person name="Ming W."/>
            <person name="Munidasa M."/>
            <person name="Muniz J."/>
            <person name="Nguyen L."/>
            <person name="Hughes D."/>
            <person name="Osuji N."/>
            <person name="Pu L.-L."/>
            <person name="Puazo M."/>
            <person name="Qu C."/>
            <person name="Quiroz J."/>
            <person name="Raj R."/>
            <person name="Weissenberger G."/>
            <person name="Xin Y."/>
            <person name="Zou X."/>
            <person name="Han Y."/>
            <person name="Worley K."/>
            <person name="Muzny D."/>
            <person name="Gibbs R."/>
        </authorList>
    </citation>
    <scope>NUCLEOTIDE SEQUENCE</scope>
    <source>
        <strain evidence="2">Sampled in the wild</strain>
    </source>
</reference>
<keyword evidence="3" id="KW-1185">Reference proteome</keyword>
<protein>
    <submittedName>
        <fullName evidence="2">Uncharacterized protein</fullName>
    </submittedName>
</protein>
<dbReference type="Proteomes" id="UP000792457">
    <property type="component" value="Unassembled WGS sequence"/>
</dbReference>
<evidence type="ECO:0000313" key="2">
    <source>
        <dbReference type="EMBL" id="KAG8237021.1"/>
    </source>
</evidence>
<gene>
    <name evidence="2" type="ORF">J437_LFUL017145</name>
</gene>
<evidence type="ECO:0000256" key="1">
    <source>
        <dbReference type="SAM" id="MobiDB-lite"/>
    </source>
</evidence>
<dbReference type="EMBL" id="KZ309114">
    <property type="protein sequence ID" value="KAG8237021.1"/>
    <property type="molecule type" value="Genomic_DNA"/>
</dbReference>
<dbReference type="AlphaFoldDB" id="A0A8K0P7R7"/>
<sequence>MIHWRLPRGMWRKSSNHMLFPSWGCTKSTYFSKIMLFSKQHQCRSTAFMIPVNHRRCIWGGIHGQHQLNGASIEAAEPRSSSEEQKTSP</sequence>
<name>A0A8K0P7R7_LADFU</name>
<organism evidence="2 3">
    <name type="scientific">Ladona fulva</name>
    <name type="common">Scarce chaser dragonfly</name>
    <name type="synonym">Libellula fulva</name>
    <dbReference type="NCBI Taxonomy" id="123851"/>
    <lineage>
        <taxon>Eukaryota</taxon>
        <taxon>Metazoa</taxon>
        <taxon>Ecdysozoa</taxon>
        <taxon>Arthropoda</taxon>
        <taxon>Hexapoda</taxon>
        <taxon>Insecta</taxon>
        <taxon>Pterygota</taxon>
        <taxon>Palaeoptera</taxon>
        <taxon>Odonata</taxon>
        <taxon>Epiprocta</taxon>
        <taxon>Anisoptera</taxon>
        <taxon>Libelluloidea</taxon>
        <taxon>Libellulidae</taxon>
        <taxon>Ladona</taxon>
    </lineage>
</organism>
<reference evidence="2" key="1">
    <citation type="submission" date="2013-04" db="EMBL/GenBank/DDBJ databases">
        <authorList>
            <person name="Qu J."/>
            <person name="Murali S.C."/>
            <person name="Bandaranaike D."/>
            <person name="Bellair M."/>
            <person name="Blankenburg K."/>
            <person name="Chao H."/>
            <person name="Dinh H."/>
            <person name="Doddapaneni H."/>
            <person name="Downs B."/>
            <person name="Dugan-Rocha S."/>
            <person name="Elkadiri S."/>
            <person name="Gnanaolivu R.D."/>
            <person name="Hernandez B."/>
            <person name="Javaid M."/>
            <person name="Jayaseelan J.C."/>
            <person name="Lee S."/>
            <person name="Li M."/>
            <person name="Ming W."/>
            <person name="Munidasa M."/>
            <person name="Muniz J."/>
            <person name="Nguyen L."/>
            <person name="Ongeri F."/>
            <person name="Osuji N."/>
            <person name="Pu L.-L."/>
            <person name="Puazo M."/>
            <person name="Qu C."/>
            <person name="Quiroz J."/>
            <person name="Raj R."/>
            <person name="Weissenberger G."/>
            <person name="Xin Y."/>
            <person name="Zou X."/>
            <person name="Han Y."/>
            <person name="Richards S."/>
            <person name="Worley K."/>
            <person name="Muzny D."/>
            <person name="Gibbs R."/>
        </authorList>
    </citation>
    <scope>NUCLEOTIDE SEQUENCE</scope>
    <source>
        <strain evidence="2">Sampled in the wild</strain>
    </source>
</reference>
<accession>A0A8K0P7R7</accession>
<feature type="region of interest" description="Disordered" evidence="1">
    <location>
        <begin position="70"/>
        <end position="89"/>
    </location>
</feature>
<evidence type="ECO:0000313" key="3">
    <source>
        <dbReference type="Proteomes" id="UP000792457"/>
    </source>
</evidence>
<comment type="caution">
    <text evidence="2">The sequence shown here is derived from an EMBL/GenBank/DDBJ whole genome shotgun (WGS) entry which is preliminary data.</text>
</comment>
<feature type="compositionally biased region" description="Basic and acidic residues" evidence="1">
    <location>
        <begin position="76"/>
        <end position="89"/>
    </location>
</feature>
<proteinExistence type="predicted"/>